<dbReference type="PRINTS" id="PR00297">
    <property type="entry name" value="CHAPERONIN10"/>
</dbReference>
<evidence type="ECO:0000256" key="1">
    <source>
        <dbReference type="ARBA" id="ARBA00006975"/>
    </source>
</evidence>
<evidence type="ECO:0000256" key="3">
    <source>
        <dbReference type="RuleBase" id="RU003479"/>
    </source>
</evidence>
<dbReference type="PANTHER" id="PTHR10772">
    <property type="entry name" value="10 KDA HEAT SHOCK PROTEIN"/>
    <property type="match status" value="1"/>
</dbReference>
<dbReference type="GO" id="GO:0005524">
    <property type="term" value="F:ATP binding"/>
    <property type="evidence" value="ECO:0007669"/>
    <property type="project" value="InterPro"/>
</dbReference>
<organism evidence="4 5">
    <name type="scientific">Theileria orientalis</name>
    <dbReference type="NCBI Taxonomy" id="68886"/>
    <lineage>
        <taxon>Eukaryota</taxon>
        <taxon>Sar</taxon>
        <taxon>Alveolata</taxon>
        <taxon>Apicomplexa</taxon>
        <taxon>Aconoidasida</taxon>
        <taxon>Piroplasmida</taxon>
        <taxon>Theileriidae</taxon>
        <taxon>Theileria</taxon>
    </lineage>
</organism>
<evidence type="ECO:0000256" key="2">
    <source>
        <dbReference type="ARBA" id="ARBA00023186"/>
    </source>
</evidence>
<dbReference type="EMBL" id="CP056069">
    <property type="protein sequence ID" value="UKK00135.1"/>
    <property type="molecule type" value="Genomic_DNA"/>
</dbReference>
<evidence type="ECO:0000313" key="5">
    <source>
        <dbReference type="Proteomes" id="UP000244811"/>
    </source>
</evidence>
<gene>
    <name evidence="4" type="ORF">MACK_000205</name>
</gene>
<name>A0A976QSZ7_THEOR</name>
<dbReference type="GO" id="GO:0051087">
    <property type="term" value="F:protein-folding chaperone binding"/>
    <property type="evidence" value="ECO:0007669"/>
    <property type="project" value="TreeGrafter"/>
</dbReference>
<accession>A0A976QSZ7</accession>
<dbReference type="Proteomes" id="UP000244811">
    <property type="component" value="Chromosome 1"/>
</dbReference>
<dbReference type="FunFam" id="2.30.33.40:FF:000002">
    <property type="entry name" value="10 kDa chaperonin, mitochondrial"/>
    <property type="match status" value="1"/>
</dbReference>
<dbReference type="Pfam" id="PF00166">
    <property type="entry name" value="Cpn10"/>
    <property type="match status" value="1"/>
</dbReference>
<dbReference type="GO" id="GO:0046872">
    <property type="term" value="F:metal ion binding"/>
    <property type="evidence" value="ECO:0007669"/>
    <property type="project" value="TreeGrafter"/>
</dbReference>
<comment type="similarity">
    <text evidence="1 3">Belongs to the GroES chaperonin family.</text>
</comment>
<dbReference type="Gene3D" id="2.30.33.40">
    <property type="entry name" value="GroES chaperonin"/>
    <property type="match status" value="1"/>
</dbReference>
<dbReference type="InterPro" id="IPR011032">
    <property type="entry name" value="GroES-like_sf"/>
</dbReference>
<dbReference type="HAMAP" id="MF_00580">
    <property type="entry name" value="CH10"/>
    <property type="match status" value="1"/>
</dbReference>
<dbReference type="SUPFAM" id="SSF50129">
    <property type="entry name" value="GroES-like"/>
    <property type="match status" value="1"/>
</dbReference>
<protein>
    <submittedName>
        <fullName evidence="4">Chaperonin</fullName>
    </submittedName>
</protein>
<dbReference type="SMART" id="SM00883">
    <property type="entry name" value="Cpn10"/>
    <property type="match status" value="1"/>
</dbReference>
<evidence type="ECO:0000313" key="4">
    <source>
        <dbReference type="EMBL" id="UKK00135.1"/>
    </source>
</evidence>
<dbReference type="InterPro" id="IPR037124">
    <property type="entry name" value="Chaperonin_GroES_sf"/>
</dbReference>
<proteinExistence type="inferred from homology"/>
<dbReference type="PROSITE" id="PS00681">
    <property type="entry name" value="CHAPERONINS_CPN10"/>
    <property type="match status" value="1"/>
</dbReference>
<reference evidence="4" key="1">
    <citation type="submission" date="2022-07" db="EMBL/GenBank/DDBJ databases">
        <title>Evaluation of T. orientalis genome assembly methods using nanopore sequencing and analysis of variation between genomes.</title>
        <authorList>
            <person name="Yam J."/>
            <person name="Micallef M.L."/>
            <person name="Liu M."/>
            <person name="Djordjevic S.P."/>
            <person name="Bogema D.R."/>
            <person name="Jenkins C."/>
        </authorList>
    </citation>
    <scope>NUCLEOTIDE SEQUENCE</scope>
    <source>
        <strain evidence="4">Goon Nure</strain>
    </source>
</reference>
<dbReference type="InterPro" id="IPR020818">
    <property type="entry name" value="Chaperonin_GroES"/>
</dbReference>
<dbReference type="GO" id="GO:0005739">
    <property type="term" value="C:mitochondrion"/>
    <property type="evidence" value="ECO:0007669"/>
    <property type="project" value="TreeGrafter"/>
</dbReference>
<dbReference type="GO" id="GO:0044183">
    <property type="term" value="F:protein folding chaperone"/>
    <property type="evidence" value="ECO:0007669"/>
    <property type="project" value="InterPro"/>
</dbReference>
<keyword evidence="2 3" id="KW-0143">Chaperone</keyword>
<dbReference type="InterPro" id="IPR018369">
    <property type="entry name" value="Chaprnonin_Cpn10_CS"/>
</dbReference>
<dbReference type="PANTHER" id="PTHR10772:SF0">
    <property type="entry name" value="10 KDA HEAT SHOCK PROTEIN, MITOCHONDRIAL"/>
    <property type="match status" value="1"/>
</dbReference>
<dbReference type="AlphaFoldDB" id="A0A976QSZ7"/>
<dbReference type="CDD" id="cd00320">
    <property type="entry name" value="cpn10"/>
    <property type="match status" value="1"/>
</dbReference>
<sequence>MTVARRFVPLFDRVLVSKIKPEHKTKSGILLPDSANLSSRMAKVVAVGAGRQNSKGELVAPTLKVGDTVVIPEYGGMDLKFEGEVYTAYREEDIIGTYN</sequence>
<dbReference type="GO" id="GO:0051082">
    <property type="term" value="F:unfolded protein binding"/>
    <property type="evidence" value="ECO:0007669"/>
    <property type="project" value="TreeGrafter"/>
</dbReference>